<dbReference type="PROSITE" id="PS01249">
    <property type="entry name" value="HYPA"/>
    <property type="match status" value="1"/>
</dbReference>
<evidence type="ECO:0000256" key="2">
    <source>
        <dbReference type="ARBA" id="ARBA00022596"/>
    </source>
</evidence>
<dbReference type="GO" id="GO:0016151">
    <property type="term" value="F:nickel cation binding"/>
    <property type="evidence" value="ECO:0007669"/>
    <property type="project" value="UniProtKB-UniRule"/>
</dbReference>
<feature type="binding site" evidence="5">
    <location>
        <position position="93"/>
    </location>
    <ligand>
        <name>Zn(2+)</name>
        <dbReference type="ChEBI" id="CHEBI:29105"/>
    </ligand>
</feature>
<feature type="binding site" evidence="5">
    <location>
        <position position="2"/>
    </location>
    <ligand>
        <name>Ni(2+)</name>
        <dbReference type="ChEBI" id="CHEBI:49786"/>
    </ligand>
</feature>
<keyword evidence="4 5" id="KW-0862">Zinc</keyword>
<dbReference type="HOGENOM" id="CLU_126929_4_0_9"/>
<evidence type="ECO:0000256" key="3">
    <source>
        <dbReference type="ARBA" id="ARBA00022723"/>
    </source>
</evidence>
<accession>W0E6Q3</accession>
<dbReference type="OrthoDB" id="9800361at2"/>
<evidence type="ECO:0000256" key="5">
    <source>
        <dbReference type="HAMAP-Rule" id="MF_00213"/>
    </source>
</evidence>
<evidence type="ECO:0000313" key="7">
    <source>
        <dbReference type="Proteomes" id="UP000010847"/>
    </source>
</evidence>
<gene>
    <name evidence="5" type="primary">hypA</name>
    <name evidence="6" type="ORF">DESME_04760</name>
</gene>
<dbReference type="KEGG" id="dmt:DESME_04760"/>
<evidence type="ECO:0000256" key="1">
    <source>
        <dbReference type="ARBA" id="ARBA00010748"/>
    </source>
</evidence>
<dbReference type="GO" id="GO:0008270">
    <property type="term" value="F:zinc ion binding"/>
    <property type="evidence" value="ECO:0007669"/>
    <property type="project" value="UniProtKB-UniRule"/>
</dbReference>
<protein>
    <recommendedName>
        <fullName evidence="5">Hydrogenase maturation factor HypA</fullName>
    </recommendedName>
</protein>
<name>W0E6Q3_9FIRM</name>
<evidence type="ECO:0000313" key="6">
    <source>
        <dbReference type="EMBL" id="AHF06447.1"/>
    </source>
</evidence>
<keyword evidence="2 5" id="KW-0533">Nickel</keyword>
<dbReference type="Pfam" id="PF01155">
    <property type="entry name" value="HypA"/>
    <property type="match status" value="1"/>
</dbReference>
<dbReference type="Proteomes" id="UP000010847">
    <property type="component" value="Chromosome"/>
</dbReference>
<dbReference type="PIRSF" id="PIRSF004761">
    <property type="entry name" value="Hydrgn_mat_HypA"/>
    <property type="match status" value="1"/>
</dbReference>
<dbReference type="STRING" id="871968.DESME_04760"/>
<dbReference type="HAMAP" id="MF_00213">
    <property type="entry name" value="HypA_HybF"/>
    <property type="match status" value="1"/>
</dbReference>
<organism evidence="6 7">
    <name type="scientific">Desulfitobacterium metallireducens DSM 15288</name>
    <dbReference type="NCBI Taxonomy" id="871968"/>
    <lineage>
        <taxon>Bacteria</taxon>
        <taxon>Bacillati</taxon>
        <taxon>Bacillota</taxon>
        <taxon>Clostridia</taxon>
        <taxon>Eubacteriales</taxon>
        <taxon>Desulfitobacteriaceae</taxon>
        <taxon>Desulfitobacterium</taxon>
    </lineage>
</organism>
<comment type="function">
    <text evidence="5">Involved in the maturation of [NiFe] hydrogenases. Required for nickel insertion into the metal center of the hydrogenase.</text>
</comment>
<keyword evidence="3 5" id="KW-0479">Metal-binding</keyword>
<feature type="binding site" evidence="5">
    <location>
        <position position="90"/>
    </location>
    <ligand>
        <name>Zn(2+)</name>
        <dbReference type="ChEBI" id="CHEBI:29105"/>
    </ligand>
</feature>
<dbReference type="InterPro" id="IPR000688">
    <property type="entry name" value="HypA/HybF"/>
</dbReference>
<reference evidence="6 7" key="1">
    <citation type="submission" date="2013-12" db="EMBL/GenBank/DDBJ databases">
        <authorList>
            <consortium name="DOE Joint Genome Institute"/>
            <person name="Smidt H."/>
            <person name="Huntemann M."/>
            <person name="Han J."/>
            <person name="Chen A."/>
            <person name="Kyrpides N."/>
            <person name="Mavromatis K."/>
            <person name="Markowitz V."/>
            <person name="Palaniappan K."/>
            <person name="Ivanova N."/>
            <person name="Schaumberg A."/>
            <person name="Pati A."/>
            <person name="Liolios K."/>
            <person name="Nordberg H.P."/>
            <person name="Cantor M.N."/>
            <person name="Hua S.X."/>
            <person name="Woyke T."/>
        </authorList>
    </citation>
    <scope>NUCLEOTIDE SEQUENCE [LARGE SCALE GENOMIC DNA]</scope>
    <source>
        <strain evidence="7">DSM 15288</strain>
    </source>
</reference>
<keyword evidence="7" id="KW-1185">Reference proteome</keyword>
<dbReference type="AlphaFoldDB" id="W0E6Q3"/>
<comment type="similarity">
    <text evidence="1 5">Belongs to the HypA/HybF family.</text>
</comment>
<proteinExistence type="inferred from homology"/>
<dbReference type="PANTHER" id="PTHR34535:SF3">
    <property type="entry name" value="HYDROGENASE MATURATION FACTOR HYPA"/>
    <property type="match status" value="1"/>
</dbReference>
<dbReference type="InterPro" id="IPR020538">
    <property type="entry name" value="Hydgase_Ni_incorp_HypA/HybF_CS"/>
</dbReference>
<dbReference type="InterPro" id="IPR029040">
    <property type="entry name" value="RPABC4/Spt4"/>
</dbReference>
<dbReference type="EMBL" id="CP007032">
    <property type="protein sequence ID" value="AHF06447.1"/>
    <property type="molecule type" value="Genomic_DNA"/>
</dbReference>
<dbReference type="PANTHER" id="PTHR34535">
    <property type="entry name" value="HYDROGENASE MATURATION FACTOR HYPA"/>
    <property type="match status" value="1"/>
</dbReference>
<dbReference type="GO" id="GO:0051604">
    <property type="term" value="P:protein maturation"/>
    <property type="evidence" value="ECO:0007669"/>
    <property type="project" value="InterPro"/>
</dbReference>
<feature type="binding site" evidence="5">
    <location>
        <position position="73"/>
    </location>
    <ligand>
        <name>Zn(2+)</name>
        <dbReference type="ChEBI" id="CHEBI:29105"/>
    </ligand>
</feature>
<evidence type="ECO:0000256" key="4">
    <source>
        <dbReference type="ARBA" id="ARBA00022833"/>
    </source>
</evidence>
<dbReference type="Gene3D" id="3.30.2320.80">
    <property type="match status" value="1"/>
</dbReference>
<dbReference type="RefSeq" id="WP_006715035.1">
    <property type="nucleotide sequence ID" value="NZ_CP007032.1"/>
</dbReference>
<feature type="binding site" evidence="5">
    <location>
        <position position="76"/>
    </location>
    <ligand>
        <name>Zn(2+)</name>
        <dbReference type="ChEBI" id="CHEBI:29105"/>
    </ligand>
</feature>
<dbReference type="eggNOG" id="COG0375">
    <property type="taxonomic scope" value="Bacteria"/>
</dbReference>
<dbReference type="NCBIfam" id="TIGR00100">
    <property type="entry name" value="hypA"/>
    <property type="match status" value="1"/>
</dbReference>
<dbReference type="SUPFAM" id="SSF63393">
    <property type="entry name" value="RNA polymerase subunits"/>
    <property type="match status" value="1"/>
</dbReference>
<sequence>MHEMALTENVVEIVLTHAKMANAEKVIQVKLKIGELRDVVDSLIEKCFRYMARGTVAAEAILEITKVPFVVKCGDCGSEYPESIGDCTQCRSCGSRNLKLVSGKEFLVEEIKIV</sequence>